<proteinExistence type="predicted"/>
<organism evidence="2 3">
    <name type="scientific">Araneus ventricosus</name>
    <name type="common">Orbweaver spider</name>
    <name type="synonym">Epeira ventricosa</name>
    <dbReference type="NCBI Taxonomy" id="182803"/>
    <lineage>
        <taxon>Eukaryota</taxon>
        <taxon>Metazoa</taxon>
        <taxon>Ecdysozoa</taxon>
        <taxon>Arthropoda</taxon>
        <taxon>Chelicerata</taxon>
        <taxon>Arachnida</taxon>
        <taxon>Araneae</taxon>
        <taxon>Araneomorphae</taxon>
        <taxon>Entelegynae</taxon>
        <taxon>Araneoidea</taxon>
        <taxon>Araneidae</taxon>
        <taxon>Araneus</taxon>
    </lineage>
</organism>
<evidence type="ECO:0000313" key="3">
    <source>
        <dbReference type="Proteomes" id="UP000499080"/>
    </source>
</evidence>
<dbReference type="EMBL" id="BGPR01050286">
    <property type="protein sequence ID" value="GBO27307.1"/>
    <property type="molecule type" value="Genomic_DNA"/>
</dbReference>
<name>A0A4Y2VU50_ARAVE</name>
<dbReference type="Proteomes" id="UP000499080">
    <property type="component" value="Unassembled WGS sequence"/>
</dbReference>
<protein>
    <submittedName>
        <fullName evidence="2">Uncharacterized protein</fullName>
    </submittedName>
</protein>
<sequence>EKTTCELSKTRREKSAMLSRVIKYNPACLSNRRATRPDRVGRPLKVPPKEPFRLGPFSNDEMRKRGQACGWRLRSATRQIPES</sequence>
<evidence type="ECO:0000256" key="1">
    <source>
        <dbReference type="SAM" id="MobiDB-lite"/>
    </source>
</evidence>
<feature type="compositionally biased region" description="Basic and acidic residues" evidence="1">
    <location>
        <begin position="35"/>
        <end position="52"/>
    </location>
</feature>
<feature type="non-terminal residue" evidence="2">
    <location>
        <position position="1"/>
    </location>
</feature>
<keyword evidence="3" id="KW-1185">Reference proteome</keyword>
<gene>
    <name evidence="2" type="ORF">AVEN_15685_1</name>
</gene>
<feature type="region of interest" description="Disordered" evidence="1">
    <location>
        <begin position="33"/>
        <end position="66"/>
    </location>
</feature>
<comment type="caution">
    <text evidence="2">The sequence shown here is derived from an EMBL/GenBank/DDBJ whole genome shotgun (WGS) entry which is preliminary data.</text>
</comment>
<evidence type="ECO:0000313" key="2">
    <source>
        <dbReference type="EMBL" id="GBO27307.1"/>
    </source>
</evidence>
<dbReference type="AlphaFoldDB" id="A0A4Y2VU50"/>
<accession>A0A4Y2VU50</accession>
<reference evidence="2 3" key="1">
    <citation type="journal article" date="2019" name="Sci. Rep.">
        <title>Orb-weaving spider Araneus ventricosus genome elucidates the spidroin gene catalogue.</title>
        <authorList>
            <person name="Kono N."/>
            <person name="Nakamura H."/>
            <person name="Ohtoshi R."/>
            <person name="Moran D.A.P."/>
            <person name="Shinohara A."/>
            <person name="Yoshida Y."/>
            <person name="Fujiwara M."/>
            <person name="Mori M."/>
            <person name="Tomita M."/>
            <person name="Arakawa K."/>
        </authorList>
    </citation>
    <scope>NUCLEOTIDE SEQUENCE [LARGE SCALE GENOMIC DNA]</scope>
</reference>